<proteinExistence type="predicted"/>
<dbReference type="PATRIC" id="fig|1423772.3.peg.726"/>
<feature type="transmembrane region" description="Helical" evidence="1">
    <location>
        <begin position="27"/>
        <end position="47"/>
    </location>
</feature>
<sequence length="54" mass="6520">MVTRPFFIDILVYISKNAAYIRLYQRLLGMFKGTLLGFLSTFGWYAWQIRRRKV</sequence>
<dbReference type="Proteomes" id="UP000051612">
    <property type="component" value="Unassembled WGS sequence"/>
</dbReference>
<organism evidence="2 3">
    <name type="scientific">Ligilactobacillus murinus DSM 20452 = NBRC 14221</name>
    <dbReference type="NCBI Taxonomy" id="1423772"/>
    <lineage>
        <taxon>Bacteria</taxon>
        <taxon>Bacillati</taxon>
        <taxon>Bacillota</taxon>
        <taxon>Bacilli</taxon>
        <taxon>Lactobacillales</taxon>
        <taxon>Lactobacillaceae</taxon>
        <taxon>Ligilactobacillus</taxon>
    </lineage>
</organism>
<evidence type="ECO:0000256" key="1">
    <source>
        <dbReference type="SAM" id="Phobius"/>
    </source>
</evidence>
<accession>A0A0R2BEK3</accession>
<dbReference type="AlphaFoldDB" id="A0A0R2BEK3"/>
<keyword evidence="1" id="KW-0812">Transmembrane</keyword>
<keyword evidence="1" id="KW-1133">Transmembrane helix</keyword>
<protein>
    <submittedName>
        <fullName evidence="2">Uncharacterized protein</fullName>
    </submittedName>
</protein>
<dbReference type="EMBL" id="AYYN01000018">
    <property type="protein sequence ID" value="KRM77450.1"/>
    <property type="molecule type" value="Genomic_DNA"/>
</dbReference>
<evidence type="ECO:0000313" key="2">
    <source>
        <dbReference type="EMBL" id="KRM77450.1"/>
    </source>
</evidence>
<name>A0A0R2BEK3_9LACO</name>
<comment type="caution">
    <text evidence="2">The sequence shown here is derived from an EMBL/GenBank/DDBJ whole genome shotgun (WGS) entry which is preliminary data.</text>
</comment>
<evidence type="ECO:0000313" key="3">
    <source>
        <dbReference type="Proteomes" id="UP000051612"/>
    </source>
</evidence>
<reference evidence="2 3" key="1">
    <citation type="journal article" date="2015" name="Genome Announc.">
        <title>Expanding the biotechnology potential of lactobacilli through comparative genomics of 213 strains and associated genera.</title>
        <authorList>
            <person name="Sun Z."/>
            <person name="Harris H.M."/>
            <person name="McCann A."/>
            <person name="Guo C."/>
            <person name="Argimon S."/>
            <person name="Zhang W."/>
            <person name="Yang X."/>
            <person name="Jeffery I.B."/>
            <person name="Cooney J.C."/>
            <person name="Kagawa T.F."/>
            <person name="Liu W."/>
            <person name="Song Y."/>
            <person name="Salvetti E."/>
            <person name="Wrobel A."/>
            <person name="Rasinkangas P."/>
            <person name="Parkhill J."/>
            <person name="Rea M.C."/>
            <person name="O'Sullivan O."/>
            <person name="Ritari J."/>
            <person name="Douillard F.P."/>
            <person name="Paul Ross R."/>
            <person name="Yang R."/>
            <person name="Briner A.E."/>
            <person name="Felis G.E."/>
            <person name="de Vos W.M."/>
            <person name="Barrangou R."/>
            <person name="Klaenhammer T.R."/>
            <person name="Caufield P.W."/>
            <person name="Cui Y."/>
            <person name="Zhang H."/>
            <person name="O'Toole P.W."/>
        </authorList>
    </citation>
    <scope>NUCLEOTIDE SEQUENCE [LARGE SCALE GENOMIC DNA]</scope>
    <source>
        <strain evidence="2 3">DSM 20452</strain>
    </source>
</reference>
<keyword evidence="1" id="KW-0472">Membrane</keyword>
<gene>
    <name evidence="2" type="ORF">FC48_GL000663</name>
</gene>